<evidence type="ECO:0000313" key="3">
    <source>
        <dbReference type="Proteomes" id="UP001596122"/>
    </source>
</evidence>
<proteinExistence type="predicted"/>
<reference evidence="3" key="1">
    <citation type="journal article" date="2019" name="Int. J. Syst. Evol. Microbiol.">
        <title>The Global Catalogue of Microorganisms (GCM) 10K type strain sequencing project: providing services to taxonomists for standard genome sequencing and annotation.</title>
        <authorList>
            <consortium name="The Broad Institute Genomics Platform"/>
            <consortium name="The Broad Institute Genome Sequencing Center for Infectious Disease"/>
            <person name="Wu L."/>
            <person name="Ma J."/>
        </authorList>
    </citation>
    <scope>NUCLEOTIDE SEQUENCE [LARGE SCALE GENOMIC DNA]</scope>
    <source>
        <strain evidence="3">CCUG 43114</strain>
    </source>
</reference>
<evidence type="ECO:0000313" key="2">
    <source>
        <dbReference type="EMBL" id="MFC5382706.1"/>
    </source>
</evidence>
<gene>
    <name evidence="2" type="ORF">ACFPJ6_18220</name>
</gene>
<name>A0ABW0GV76_9MICO</name>
<accession>A0ABW0GV76</accession>
<dbReference type="EMBL" id="JBHSLD010000028">
    <property type="protein sequence ID" value="MFC5382706.1"/>
    <property type="molecule type" value="Genomic_DNA"/>
</dbReference>
<feature type="region of interest" description="Disordered" evidence="1">
    <location>
        <begin position="42"/>
        <end position="129"/>
    </location>
</feature>
<comment type="caution">
    <text evidence="2">The sequence shown here is derived from an EMBL/GenBank/DDBJ whole genome shotgun (WGS) entry which is preliminary data.</text>
</comment>
<feature type="compositionally biased region" description="Low complexity" evidence="1">
    <location>
        <begin position="113"/>
        <end position="129"/>
    </location>
</feature>
<feature type="compositionally biased region" description="Pro residues" evidence="1">
    <location>
        <begin position="73"/>
        <end position="93"/>
    </location>
</feature>
<organism evidence="2 3">
    <name type="scientific">Aquipuribacter nitratireducens</name>
    <dbReference type="NCBI Taxonomy" id="650104"/>
    <lineage>
        <taxon>Bacteria</taxon>
        <taxon>Bacillati</taxon>
        <taxon>Actinomycetota</taxon>
        <taxon>Actinomycetes</taxon>
        <taxon>Micrococcales</taxon>
        <taxon>Intrasporangiaceae</taxon>
        <taxon>Aquipuribacter</taxon>
    </lineage>
</organism>
<dbReference type="Proteomes" id="UP001596122">
    <property type="component" value="Unassembled WGS sequence"/>
</dbReference>
<evidence type="ECO:0000256" key="1">
    <source>
        <dbReference type="SAM" id="MobiDB-lite"/>
    </source>
</evidence>
<protein>
    <submittedName>
        <fullName evidence="2">Uncharacterized protein</fullName>
    </submittedName>
</protein>
<sequence>MRSLVAGALAGAVGAGLLLGVVPGNAAGLDVDGGVVQVFRADGPATVPPDPAEPDCGPGQRSTLPDVAVGPPCDRPPVGPPRPTDAPPQPPGRPSDRPRGAAVTAPAPPHAPEPTAEPSAEPTVAPATP</sequence>
<dbReference type="RefSeq" id="WP_340270416.1">
    <property type="nucleotide sequence ID" value="NZ_JBBEOG010000006.1"/>
</dbReference>
<keyword evidence="3" id="KW-1185">Reference proteome</keyword>